<dbReference type="SUPFAM" id="SSF58038">
    <property type="entry name" value="SNARE fusion complex"/>
    <property type="match status" value="1"/>
</dbReference>
<proteinExistence type="predicted"/>
<feature type="region of interest" description="Disordered" evidence="1">
    <location>
        <begin position="105"/>
        <end position="128"/>
    </location>
</feature>
<evidence type="ECO:0000256" key="1">
    <source>
        <dbReference type="SAM" id="MobiDB-lite"/>
    </source>
</evidence>
<gene>
    <name evidence="2" type="ORF">NDES1114_LOCUS19009</name>
</gene>
<organism evidence="2">
    <name type="scientific">Neobodo designis</name>
    <name type="common">Flagellated protozoan</name>
    <name type="synonym">Bodo designis</name>
    <dbReference type="NCBI Taxonomy" id="312471"/>
    <lineage>
        <taxon>Eukaryota</taxon>
        <taxon>Discoba</taxon>
        <taxon>Euglenozoa</taxon>
        <taxon>Kinetoplastea</taxon>
        <taxon>Metakinetoplastina</taxon>
        <taxon>Neobodonida</taxon>
        <taxon>Neobodo</taxon>
    </lineage>
</organism>
<evidence type="ECO:0008006" key="3">
    <source>
        <dbReference type="Google" id="ProtNLM"/>
    </source>
</evidence>
<accession>A0A7S1Q933</accession>
<dbReference type="EMBL" id="HBGF01028692">
    <property type="protein sequence ID" value="CAD9124282.1"/>
    <property type="molecule type" value="Transcribed_RNA"/>
</dbReference>
<evidence type="ECO:0000313" key="2">
    <source>
        <dbReference type="EMBL" id="CAD9124282.1"/>
    </source>
</evidence>
<reference evidence="2" key="1">
    <citation type="submission" date="2021-01" db="EMBL/GenBank/DDBJ databases">
        <authorList>
            <person name="Corre E."/>
            <person name="Pelletier E."/>
            <person name="Niang G."/>
            <person name="Scheremetjew M."/>
            <person name="Finn R."/>
            <person name="Kale V."/>
            <person name="Holt S."/>
            <person name="Cochrane G."/>
            <person name="Meng A."/>
            <person name="Brown T."/>
            <person name="Cohen L."/>
        </authorList>
    </citation>
    <scope>NUCLEOTIDE SEQUENCE</scope>
    <source>
        <strain evidence="2">CCAP 1951/1</strain>
    </source>
</reference>
<sequence>MADEQLLKEAEKIDRIGKDLRRQAVATRRVRRNADRAAVEQQRTQLDGLISGVEAMLRALRRKYPAEAGPTSVGAAPSYAARQFKTALEDADKIVSEARRISDECARMPGDSGGGGSPSPAGTPNDAEEDDQTLTMLQQRLGKAGVKMSTLTDEQLVELSDADVRGYTDEELRAIAEDARAIKGAAEHLQRLQLEQGEQLNAAEGSVDDAVASTEAGRRELAAAAKYKMSAMVLSAALVGGLVGGPIGAAAGAKSAAGILACAAAGSATSVVATQQLSSAVQTRLNEHQAAITDVPRRPAIEE</sequence>
<name>A0A7S1Q933_NEODS</name>
<dbReference type="Gene3D" id="1.20.5.110">
    <property type="match status" value="1"/>
</dbReference>
<protein>
    <recommendedName>
        <fullName evidence="3">t-SNARE coiled-coil homology domain-containing protein</fullName>
    </recommendedName>
</protein>
<dbReference type="AlphaFoldDB" id="A0A7S1Q933"/>